<dbReference type="InParanoid" id="C1GE12"/>
<keyword evidence="2" id="KW-0812">Transmembrane</keyword>
<dbReference type="AlphaFoldDB" id="C1GE12"/>
<evidence type="ECO:0000313" key="5">
    <source>
        <dbReference type="EMBL" id="EEH49419.2"/>
    </source>
</evidence>
<keyword evidence="3" id="KW-1133">Transmembrane helix</keyword>
<dbReference type="EMBL" id="KN275962">
    <property type="protein sequence ID" value="EEH49419.2"/>
    <property type="molecule type" value="Genomic_DNA"/>
</dbReference>
<dbReference type="KEGG" id="pbn:PADG_05498"/>
<dbReference type="RefSeq" id="XP_010760767.1">
    <property type="nucleotide sequence ID" value="XM_010762465.1"/>
</dbReference>
<dbReference type="GO" id="GO:0016020">
    <property type="term" value="C:membrane"/>
    <property type="evidence" value="ECO:0007669"/>
    <property type="project" value="UniProtKB-SubCell"/>
</dbReference>
<proteinExistence type="predicted"/>
<dbReference type="HOGENOM" id="CLU_120579_1_0_1"/>
<evidence type="ECO:0000256" key="3">
    <source>
        <dbReference type="ARBA" id="ARBA00022989"/>
    </source>
</evidence>
<protein>
    <submittedName>
        <fullName evidence="5">Uncharacterized protein</fullName>
    </submittedName>
</protein>
<name>C1GE12_PARBD</name>
<dbReference type="Pfam" id="PF08507">
    <property type="entry name" value="COPI_assoc"/>
    <property type="match status" value="1"/>
</dbReference>
<evidence type="ECO:0000313" key="6">
    <source>
        <dbReference type="Proteomes" id="UP000001628"/>
    </source>
</evidence>
<dbReference type="OrthoDB" id="423534at2759"/>
<dbReference type="GeneID" id="22584418"/>
<keyword evidence="4" id="KW-0472">Membrane</keyword>
<reference evidence="5 6" key="1">
    <citation type="journal article" date="2011" name="PLoS Genet.">
        <title>Comparative genomic analysis of human fungal pathogens causing paracoccidioidomycosis.</title>
        <authorList>
            <person name="Desjardins C.A."/>
            <person name="Champion M.D."/>
            <person name="Holder J.W."/>
            <person name="Muszewska A."/>
            <person name="Goldberg J."/>
            <person name="Bailao A.M."/>
            <person name="Brigido M.M."/>
            <person name="Ferreira M.E."/>
            <person name="Garcia A.M."/>
            <person name="Grynberg M."/>
            <person name="Gujja S."/>
            <person name="Heiman D.I."/>
            <person name="Henn M.R."/>
            <person name="Kodira C.D."/>
            <person name="Leon-Narvaez H."/>
            <person name="Longo L.V."/>
            <person name="Ma L.J."/>
            <person name="Malavazi I."/>
            <person name="Matsuo A.L."/>
            <person name="Morais F.V."/>
            <person name="Pereira M."/>
            <person name="Rodriguez-Brito S."/>
            <person name="Sakthikumar S."/>
            <person name="Salem-Izacc S.M."/>
            <person name="Sykes S.M."/>
            <person name="Teixeira M.M."/>
            <person name="Vallejo M.C."/>
            <person name="Walter M.E."/>
            <person name="Yandava C."/>
            <person name="Young S."/>
            <person name="Zeng Q."/>
            <person name="Zucker J."/>
            <person name="Felipe M.S."/>
            <person name="Goldman G.H."/>
            <person name="Haas B.J."/>
            <person name="McEwen J.G."/>
            <person name="Nino-Vega G."/>
            <person name="Puccia R."/>
            <person name="San-Blas G."/>
            <person name="Soares C.M."/>
            <person name="Birren B.W."/>
            <person name="Cuomo C.A."/>
        </authorList>
    </citation>
    <scope>NUCLEOTIDE SEQUENCE [LARGE SCALE GENOMIC DNA]</scope>
    <source>
        <strain evidence="5 6">Pb18</strain>
    </source>
</reference>
<evidence type="ECO:0000256" key="2">
    <source>
        <dbReference type="ARBA" id="ARBA00022692"/>
    </source>
</evidence>
<dbReference type="VEuPathDB" id="FungiDB:PADG_05498"/>
<accession>C1GE12</accession>
<organism evidence="5 6">
    <name type="scientific">Paracoccidioides brasiliensis (strain Pb18)</name>
    <dbReference type="NCBI Taxonomy" id="502780"/>
    <lineage>
        <taxon>Eukaryota</taxon>
        <taxon>Fungi</taxon>
        <taxon>Dikarya</taxon>
        <taxon>Ascomycota</taxon>
        <taxon>Pezizomycotina</taxon>
        <taxon>Eurotiomycetes</taxon>
        <taxon>Eurotiomycetidae</taxon>
        <taxon>Onygenales</taxon>
        <taxon>Ajellomycetaceae</taxon>
        <taxon>Paracoccidioides</taxon>
    </lineage>
</organism>
<keyword evidence="6" id="KW-1185">Reference proteome</keyword>
<dbReference type="eggNOG" id="ENOG502S6ZT">
    <property type="taxonomic scope" value="Eukaryota"/>
</dbReference>
<evidence type="ECO:0000256" key="4">
    <source>
        <dbReference type="ARBA" id="ARBA00023136"/>
    </source>
</evidence>
<dbReference type="Proteomes" id="UP000001628">
    <property type="component" value="Unassembled WGS sequence"/>
</dbReference>
<gene>
    <name evidence="5" type="ORF">PADG_05498</name>
</gene>
<sequence>MALENCRGLTLFKLTLQSSALWNSPQTPPHTSRAMHRSFSPSSDGACPKILPVYVFIGSILIEGHTLRIIAGTAVGFAGLGYAVLEFVPSIEAPSTMREADATWGAEQV</sequence>
<dbReference type="InterPro" id="IPR013714">
    <property type="entry name" value="Golgi_TVP15"/>
</dbReference>
<comment type="subcellular location">
    <subcellularLocation>
        <location evidence="1">Membrane</location>
        <topology evidence="1">Multi-pass membrane protein</topology>
    </subcellularLocation>
</comment>
<evidence type="ECO:0000256" key="1">
    <source>
        <dbReference type="ARBA" id="ARBA00004141"/>
    </source>
</evidence>